<keyword evidence="1" id="KW-0378">Hydrolase</keyword>
<reference evidence="1" key="1">
    <citation type="submission" date="2022-07" db="EMBL/GenBank/DDBJ databases">
        <title>Phylogenomic reconstructions and comparative analyses of Kickxellomycotina fungi.</title>
        <authorList>
            <person name="Reynolds N.K."/>
            <person name="Stajich J.E."/>
            <person name="Barry K."/>
            <person name="Grigoriev I.V."/>
            <person name="Crous P."/>
            <person name="Smith M.E."/>
        </authorList>
    </citation>
    <scope>NUCLEOTIDE SEQUENCE</scope>
    <source>
        <strain evidence="1">CBS 190363</strain>
    </source>
</reference>
<dbReference type="Proteomes" id="UP001139981">
    <property type="component" value="Unassembled WGS sequence"/>
</dbReference>
<sequence length="873" mass="95765">MADDDGLIFNFTTTRQDAPVLTTHGRPKGGKWKDRLESKRTLQTQVYQSQKKAREAAKSAPPAASAGDKDRADKQQDKEVQKLLAEISVSNNSKAKPASSTTTKPSSANVHLSGQASRQVVSSLFTKNPEIPSLPQAAASHEHNVSSNAVIDTSLFSGIGLDADMVSYLETKMEITKPTAIQQNAIPVLIGHRALAAPRVADTYGNDNDAFDVEREIRAEAPEHDVFIQAATGSGKTLTYMLPIIHRLLQATATAVSGTPPSRELGTFAIVLTPTRELAQQVYETAQTLVHMPISKDSGKKSHWMVPGIVIGGDKKQSEKGRLRKGVTILACTPGRLLDHLENTKSFLVDNLRWLVLDEADRLLELGFEETLTKILALLDEKAKMRVRVLGSRSMTTAPALPKRRINVLCSATLRDNVKKLANESLVNPKYINAKRVHDDVEQAAEEARPSKRRAISSDDSTGDLVADEDENDDEDNFSVPSQLVQKAVIVPAKLRLVTLVAQLKNTFRKQPTSKIIVFLSCKDSVDFMYFLLAHSGQEPDAADVQQGDATDELVQELFKNMDDSLNNNDDDSDDNGGDSDNESGAKSDGAKRYGKADKSGPTLKEDEIVLDSSVFPGAKVYRLHGSMQQKRRTETFSAFSKSKHASILFTTDVAARGLDLPNVTSIIQFDPPSDVASYLHRVGRTARLGRVGEAILFLLPSESAYLTLLQEKGLRPSDESMESVLKLMAKSEGVRKATEWQLRAGDVQAMLERFVVVNVTASGLAKQAYLSSIRAYATHISAERHIFHVRSLHFGHLAKAFALRETPNQVAMGKGNNTKADGAKKDKKEKKEKELAIKKKPTFKRGNDISEFAVGDISAYYGPRVKNSKYEQ</sequence>
<keyword evidence="1" id="KW-0547">Nucleotide-binding</keyword>
<dbReference type="EC" id="3.6.4.13" evidence="1"/>
<organism evidence="1 2">
    <name type="scientific">Coemansia aciculifera</name>
    <dbReference type="NCBI Taxonomy" id="417176"/>
    <lineage>
        <taxon>Eukaryota</taxon>
        <taxon>Fungi</taxon>
        <taxon>Fungi incertae sedis</taxon>
        <taxon>Zoopagomycota</taxon>
        <taxon>Kickxellomycotina</taxon>
        <taxon>Kickxellomycetes</taxon>
        <taxon>Kickxellales</taxon>
        <taxon>Kickxellaceae</taxon>
        <taxon>Coemansia</taxon>
    </lineage>
</organism>
<name>A0ACC1M6W5_9FUNG</name>
<comment type="caution">
    <text evidence="1">The sequence shown here is derived from an EMBL/GenBank/DDBJ whole genome shotgun (WGS) entry which is preliminary data.</text>
</comment>
<protein>
    <submittedName>
        <fullName evidence="1">ATP-dependent RNA helicase dbp7</fullName>
        <ecNumber evidence="1">3.6.4.13</ecNumber>
    </submittedName>
</protein>
<gene>
    <name evidence="1" type="primary">DBP7</name>
    <name evidence="1" type="ORF">IWW38_001215</name>
</gene>
<evidence type="ECO:0000313" key="1">
    <source>
        <dbReference type="EMBL" id="KAJ2898835.1"/>
    </source>
</evidence>
<keyword evidence="1" id="KW-0067">ATP-binding</keyword>
<keyword evidence="2" id="KW-1185">Reference proteome</keyword>
<keyword evidence="1" id="KW-0347">Helicase</keyword>
<dbReference type="EMBL" id="JANBVB010000046">
    <property type="protein sequence ID" value="KAJ2898835.1"/>
    <property type="molecule type" value="Genomic_DNA"/>
</dbReference>
<accession>A0ACC1M6W5</accession>
<proteinExistence type="predicted"/>
<evidence type="ECO:0000313" key="2">
    <source>
        <dbReference type="Proteomes" id="UP001139981"/>
    </source>
</evidence>